<accession>A0A151Z2I0</accession>
<dbReference type="Gene3D" id="3.90.180.10">
    <property type="entry name" value="Medium-chain alcohol dehydrogenases, catalytic domain"/>
    <property type="match status" value="1"/>
</dbReference>
<dbReference type="InterPro" id="IPR020841">
    <property type="entry name" value="PKS_Beta-ketoAc_synthase_dom"/>
</dbReference>
<dbReference type="InterPro" id="IPR032821">
    <property type="entry name" value="PKS_assoc"/>
</dbReference>
<keyword evidence="2" id="KW-0596">Phosphopantetheine</keyword>
<dbReference type="STRING" id="361077.A0A151Z2I0"/>
<dbReference type="SUPFAM" id="SSF50129">
    <property type="entry name" value="GroES-like"/>
    <property type="match status" value="1"/>
</dbReference>
<feature type="domain" description="PKS/mFAS DH" evidence="8">
    <location>
        <begin position="908"/>
        <end position="1192"/>
    </location>
</feature>
<dbReference type="InterPro" id="IPR042104">
    <property type="entry name" value="PKS_dehydratase_sf"/>
</dbReference>
<dbReference type="SUPFAM" id="SSF55048">
    <property type="entry name" value="Probable ACP-binding domain of malonyl-CoA ACP transacylase"/>
    <property type="match status" value="1"/>
</dbReference>
<dbReference type="CDD" id="cd05195">
    <property type="entry name" value="enoyl_red"/>
    <property type="match status" value="1"/>
</dbReference>
<dbReference type="SMART" id="SM00822">
    <property type="entry name" value="PKS_KR"/>
    <property type="match status" value="1"/>
</dbReference>
<feature type="domain" description="Carrier" evidence="6">
    <location>
        <begin position="2192"/>
        <end position="2271"/>
    </location>
</feature>
<feature type="active site" description="Proton acceptor; for dehydratase activity" evidence="5">
    <location>
        <position position="942"/>
    </location>
</feature>
<dbReference type="Pfam" id="PF16197">
    <property type="entry name" value="KAsynt_C_assoc"/>
    <property type="match status" value="1"/>
</dbReference>
<dbReference type="InterPro" id="IPR013968">
    <property type="entry name" value="PKS_KR"/>
</dbReference>
<dbReference type="SUPFAM" id="SSF51735">
    <property type="entry name" value="NAD(P)-binding Rossmann-fold domains"/>
    <property type="match status" value="2"/>
</dbReference>
<dbReference type="InterPro" id="IPR057326">
    <property type="entry name" value="KR_dom"/>
</dbReference>
<dbReference type="Gene3D" id="3.40.47.10">
    <property type="match status" value="1"/>
</dbReference>
<dbReference type="SMART" id="SM00825">
    <property type="entry name" value="PKS_KS"/>
    <property type="match status" value="1"/>
</dbReference>
<reference evidence="9 10" key="1">
    <citation type="submission" date="2015-12" db="EMBL/GenBank/DDBJ databases">
        <title>Dictyostelia acquired genes for synthesis and detection of signals that induce cell-type specialization by lateral gene transfer from prokaryotes.</title>
        <authorList>
            <person name="Gloeckner G."/>
            <person name="Schaap P."/>
        </authorList>
    </citation>
    <scope>NUCLEOTIDE SEQUENCE [LARGE SCALE GENOMIC DNA]</scope>
    <source>
        <strain evidence="9 10">TK</strain>
    </source>
</reference>
<comment type="caution">
    <text evidence="9">The sequence shown here is derived from an EMBL/GenBank/DDBJ whole genome shotgun (WGS) entry which is preliminary data.</text>
</comment>
<dbReference type="PANTHER" id="PTHR45681:SF6">
    <property type="entry name" value="POLYKETIDE SYNTHASE 37"/>
    <property type="match status" value="1"/>
</dbReference>
<dbReference type="InterPro" id="IPR011032">
    <property type="entry name" value="GroES-like_sf"/>
</dbReference>
<dbReference type="Pfam" id="PF02801">
    <property type="entry name" value="Ketoacyl-synt_C"/>
    <property type="match status" value="1"/>
</dbReference>
<dbReference type="Proteomes" id="UP000076078">
    <property type="component" value="Unassembled WGS sequence"/>
</dbReference>
<evidence type="ECO:0000256" key="2">
    <source>
        <dbReference type="ARBA" id="ARBA00022450"/>
    </source>
</evidence>
<dbReference type="InterPro" id="IPR050444">
    <property type="entry name" value="Polyketide_Synthase"/>
</dbReference>
<dbReference type="InterPro" id="IPR049900">
    <property type="entry name" value="PKS_mFAS_DH"/>
</dbReference>
<dbReference type="CDD" id="cd00833">
    <property type="entry name" value="PKS"/>
    <property type="match status" value="1"/>
</dbReference>
<dbReference type="Pfam" id="PF13602">
    <property type="entry name" value="ADH_zinc_N_2"/>
    <property type="match status" value="1"/>
</dbReference>
<dbReference type="Gene3D" id="3.10.129.110">
    <property type="entry name" value="Polyketide synthase dehydratase"/>
    <property type="match status" value="1"/>
</dbReference>
<keyword evidence="4" id="KW-0808">Transferase</keyword>
<feature type="active site" description="Proton donor; for dehydratase activity" evidence="5">
    <location>
        <position position="1105"/>
    </location>
</feature>
<dbReference type="PROSITE" id="PS00606">
    <property type="entry name" value="KS3_1"/>
    <property type="match status" value="1"/>
</dbReference>
<dbReference type="InterPro" id="IPR009081">
    <property type="entry name" value="PP-bd_ACP"/>
</dbReference>
<dbReference type="GO" id="GO:0004315">
    <property type="term" value="F:3-oxoacyl-[acyl-carrier-protein] synthase activity"/>
    <property type="evidence" value="ECO:0007669"/>
    <property type="project" value="InterPro"/>
</dbReference>
<evidence type="ECO:0000256" key="4">
    <source>
        <dbReference type="ARBA" id="ARBA00022679"/>
    </source>
</evidence>
<evidence type="ECO:0000313" key="10">
    <source>
        <dbReference type="Proteomes" id="UP000076078"/>
    </source>
</evidence>
<dbReference type="GO" id="GO:0016491">
    <property type="term" value="F:oxidoreductase activity"/>
    <property type="evidence" value="ECO:0007669"/>
    <property type="project" value="InterPro"/>
</dbReference>
<dbReference type="SUPFAM" id="SSF52151">
    <property type="entry name" value="FabD/lysophospholipase-like"/>
    <property type="match status" value="1"/>
</dbReference>
<gene>
    <name evidence="9" type="ORF">DLAC_11410</name>
</gene>
<dbReference type="SUPFAM" id="SSF53901">
    <property type="entry name" value="Thiolase-like"/>
    <property type="match status" value="1"/>
</dbReference>
<dbReference type="Pfam" id="PF08659">
    <property type="entry name" value="KR"/>
    <property type="match status" value="1"/>
</dbReference>
<keyword evidence="3" id="KW-0597">Phosphoprotein</keyword>
<dbReference type="InterPro" id="IPR001227">
    <property type="entry name" value="Ac_transferase_dom_sf"/>
</dbReference>
<organism evidence="9 10">
    <name type="scientific">Tieghemostelium lacteum</name>
    <name type="common">Slime mold</name>
    <name type="synonym">Dictyostelium lacteum</name>
    <dbReference type="NCBI Taxonomy" id="361077"/>
    <lineage>
        <taxon>Eukaryota</taxon>
        <taxon>Amoebozoa</taxon>
        <taxon>Evosea</taxon>
        <taxon>Eumycetozoa</taxon>
        <taxon>Dictyostelia</taxon>
        <taxon>Dictyosteliales</taxon>
        <taxon>Raperosteliaceae</taxon>
        <taxon>Tieghemostelium</taxon>
    </lineage>
</organism>
<protein>
    <submittedName>
        <fullName evidence="9">Putative fatty acid synthase</fullName>
    </submittedName>
</protein>
<dbReference type="PROSITE" id="PS50075">
    <property type="entry name" value="CARRIER"/>
    <property type="match status" value="1"/>
</dbReference>
<evidence type="ECO:0000256" key="5">
    <source>
        <dbReference type="PROSITE-ProRule" id="PRU01363"/>
    </source>
</evidence>
<dbReference type="PANTHER" id="PTHR45681">
    <property type="entry name" value="POLYKETIDE SYNTHASE 44-RELATED"/>
    <property type="match status" value="1"/>
</dbReference>
<dbReference type="Pfam" id="PF08240">
    <property type="entry name" value="ADH_N"/>
    <property type="match status" value="1"/>
</dbReference>
<dbReference type="Gene3D" id="3.40.366.10">
    <property type="entry name" value="Malonyl-Coenzyme A Acyl Carrier Protein, domain 2"/>
    <property type="match status" value="1"/>
</dbReference>
<sequence>MVDDSLVNNEDIAIIGIGCRFPGNSNTPMEFWNNLISEHFNGIVEIPEERWSKKFYEQGMINNCKSGLIDFEHWKRFDSIFFGVSAKEATALDPQQRLLLAVLWEALEDAHIKPSEFRGSDTSVYVGCMNQGYCDLDEALRGGIGTSTFLSNSLSFSYDLRGPSMTVDSACSSSLNTIHLGCQSILSGQSKISVCGGVNALFDPRISISFSQKGILSKSGISRPFDADADGYVRGEGAGLVILKRLSDAISDSDRIYAIIKGSRSNCDGANLKSYPMQPSGKAQFENIQETLKQYQVEPEDIYYIEAHGTSTGVGDPIEAEAVSMAFKDNHSSDHPLYIGSLKSNIGHLEGACGVASLIKVSLMLKFGKLAPNICFKKPNPKIDFNQWNLKVVTEVQDIVPLKNNRPVLMGINCFGIGGSNCFMILQQFPNSTKIQSQEEEINEIDYLIPISVNSQQSFDNYHDKIVSKQNDISFINFVNYSCNSKDLKLSKRFIITAKNWNDFNQKRNIISSTSIDYTKTTPPIIFVFTGQGPQWKGMGQYLYSTNSIFKKTIDNCDQLLKKYFGYSILQKLNNLDNIDEIHHPILAQPSIFLIQVGLIKFLKSWGIKPNIVLGHSFGEITSALCSGILTLENAVKIIYYRACCQQKTIGSGKMMSIGIGLDKFNQLNLPNDGEIEIACFNSPDSIVLTGNENSLKSIQSRLKELDIFCAFLGTPCSFHSSKQDAIRDEFLQSLSDLPKSMEPKIPFYSTVTGKQMKGDSFYNQNFIFDNLRQPVRFEEAIQNIYLNLLDESSEVSQSPIFIEITPHTTLSPYIPSCLSPIIKNDQSFPTPIILSTMNKKKLESDQIFNTLSQLYCNGINLNFKYGQCLDSDDYKFNSYAIPKYQWDKSKEYWNLPIQVLKSQIPSIDLIGELKSSDNSGSLQFETVIDLRKPAFQFLKGHIIKGKFIFPGCGYIDILLNLYSGQDLSVYNLIFEKACLISNDQPVIIKTDIQPINKKEFNVEFFYKSALHSDQKWTRSCHGKFGLNSLNYINTLMDINQIKEECNYVSMEKVEIYHRLSQLGLPYGPSFQNVLSIESGEKSSLGVLDTNNPIHGFILNAAILDSACHSVTAGLDPPQEIVFESVKNLNYYPSNLSSVNPKTLLVYGKVLGQFGNNTLGSIDIINPDNSKIIIQMTVQSASLTKIKHKNNNNIYQLKFPKKNLYSTNWQSKESILNNNNIINQLNQQSFIEIITKLFNSITVNQYYLIKILYFNNNNSNNDNLNRIINIIQSNISNNINLNVDFNILSFSGTEELISNQILEKEEFNNSSFVIRNRIIHCSDIELFNPSQEYLLSSNYDLIILPLISPINSINETLQRLLLPNGWLLIGDDNNINIFQKESLFNNNNNNNNNNENMNIFLLKSSNTTKNIKDSITFLNSNSIINSSQIQSNSELKDGDMIFFLVSDDNLNKENYLSISMEYISISQYLQENSIRCKLVLLTINDKDSYLINSLIGCYRYLKSETDLVMDSYSINMDKNEKTTSLQLSIVVGLLDFDKSGDFEYQIRNGQIQVQRLLRDSTIRDNEESKENLYQSLNKFLDFQCHSRLEIPDSHIEIQVMASGINFKDYLYYCGLIPQQIYPDGHDIFNPPFGLECSGIVTRVGKNSKFSIGSRVFGIATNSISTHVIAAESQFQLIPDNINWNEAASIPITHLTSYYSLFHLCNIHDMDSILIHSASGGLGLATLNILRWKQYKGRIFVTVGSSEKEIYLREHYSDMITDYFNSRSQSYSKEILLKYGGVDLILNTLSGEFLSSNFNCLTKTGRIIDLTISQLENEKLFSIVQSQYPKCYQVFELIISSTTKPLLFSNIMKIIIDSISSGNLKMVPLTIYSSNQVKEAIQSLSKSKHIGKLMVNFENHYYDISKGMIKDQYQLSSLKETLLITGQSGIVIPILKWIIQRSTKSLKNIIILSRSAMKWDLKWLISYCTSKCIPIKIHFRQCNVSDKSEIINQIESIQKELSEPILIKSIIHFAAVYEYVSFEKLTEKSFQITHNPKVIGAINLHELSLELKWSLDNYILISSTASITAGATQGPYNSANLMLDHLAIYRRSIGLSAVSINFGAMSYGEASNIAVADYVTSQGLNIVSSPKMLGALEIALSHSSPANFICANLDFVKFYCQSTRLQSKIEHLIQKPDQIYQYHNRNALNMDGEVSDLILQQLTNIVANILSVDPSSLNHHIKLKDYGIDSLLTSQLKSDIEETFKVNNTLFTHVQLITNTTNNIAQKISNSK</sequence>
<dbReference type="EMBL" id="LODT01000053">
    <property type="protein sequence ID" value="KYQ88159.1"/>
    <property type="molecule type" value="Genomic_DNA"/>
</dbReference>
<evidence type="ECO:0000259" key="6">
    <source>
        <dbReference type="PROSITE" id="PS50075"/>
    </source>
</evidence>
<evidence type="ECO:0000259" key="8">
    <source>
        <dbReference type="PROSITE" id="PS52019"/>
    </source>
</evidence>
<feature type="domain" description="Ketosynthase family 3 (KS3)" evidence="7">
    <location>
        <begin position="9"/>
        <end position="428"/>
    </location>
</feature>
<dbReference type="SUPFAM" id="SSF47336">
    <property type="entry name" value="ACP-like"/>
    <property type="match status" value="1"/>
</dbReference>
<dbReference type="InterPro" id="IPR014043">
    <property type="entry name" value="Acyl_transferase_dom"/>
</dbReference>
<dbReference type="InterPro" id="IPR016036">
    <property type="entry name" value="Malonyl_transacylase_ACP-bd"/>
</dbReference>
<dbReference type="GO" id="GO:0006633">
    <property type="term" value="P:fatty acid biosynthetic process"/>
    <property type="evidence" value="ECO:0007669"/>
    <property type="project" value="InterPro"/>
</dbReference>
<dbReference type="OrthoDB" id="329835at2759"/>
<dbReference type="SMART" id="SM00829">
    <property type="entry name" value="PKS_ER"/>
    <property type="match status" value="1"/>
</dbReference>
<keyword evidence="10" id="KW-1185">Reference proteome</keyword>
<dbReference type="InterPro" id="IPR020843">
    <property type="entry name" value="ER"/>
</dbReference>
<dbReference type="Pfam" id="PF23297">
    <property type="entry name" value="ACP_SdgA_C"/>
    <property type="match status" value="1"/>
</dbReference>
<dbReference type="Pfam" id="PF00109">
    <property type="entry name" value="ketoacyl-synt"/>
    <property type="match status" value="1"/>
</dbReference>
<comment type="cofactor">
    <cofactor evidence="1">
        <name>pantetheine 4'-phosphate</name>
        <dbReference type="ChEBI" id="CHEBI:47942"/>
    </cofactor>
</comment>
<dbReference type="InterPro" id="IPR016035">
    <property type="entry name" value="Acyl_Trfase/lysoPLipase"/>
</dbReference>
<dbReference type="SMART" id="SM00827">
    <property type="entry name" value="PKS_AT"/>
    <property type="match status" value="1"/>
</dbReference>
<feature type="region of interest" description="C-terminal hotdog fold" evidence="5">
    <location>
        <begin position="1047"/>
        <end position="1192"/>
    </location>
</feature>
<dbReference type="Gene3D" id="3.30.70.3290">
    <property type="match status" value="1"/>
</dbReference>
<dbReference type="PROSITE" id="PS52004">
    <property type="entry name" value="KS3_2"/>
    <property type="match status" value="1"/>
</dbReference>
<dbReference type="InterPro" id="IPR014031">
    <property type="entry name" value="Ketoacyl_synth_C"/>
</dbReference>
<dbReference type="InterPro" id="IPR018201">
    <property type="entry name" value="Ketoacyl_synth_AS"/>
</dbReference>
<proteinExistence type="predicted"/>
<evidence type="ECO:0000259" key="7">
    <source>
        <dbReference type="PROSITE" id="PS52004"/>
    </source>
</evidence>
<dbReference type="Pfam" id="PF00698">
    <property type="entry name" value="Acyl_transf_1"/>
    <property type="match status" value="1"/>
</dbReference>
<dbReference type="Gene3D" id="3.40.50.720">
    <property type="entry name" value="NAD(P)-binding Rossmann-like Domain"/>
    <property type="match status" value="2"/>
</dbReference>
<dbReference type="InterPro" id="IPR036736">
    <property type="entry name" value="ACP-like_sf"/>
</dbReference>
<dbReference type="InterPro" id="IPR016039">
    <property type="entry name" value="Thiolase-like"/>
</dbReference>
<feature type="region of interest" description="N-terminal hotdog fold" evidence="5">
    <location>
        <begin position="908"/>
        <end position="1032"/>
    </location>
</feature>
<dbReference type="InterPro" id="IPR013154">
    <property type="entry name" value="ADH-like_N"/>
</dbReference>
<evidence type="ECO:0000256" key="1">
    <source>
        <dbReference type="ARBA" id="ARBA00001957"/>
    </source>
</evidence>
<dbReference type="Gene3D" id="1.10.1200.10">
    <property type="entry name" value="ACP-like"/>
    <property type="match status" value="1"/>
</dbReference>
<dbReference type="InterPro" id="IPR036291">
    <property type="entry name" value="NAD(P)-bd_dom_sf"/>
</dbReference>
<dbReference type="PROSITE" id="PS52019">
    <property type="entry name" value="PKS_MFAS_DH"/>
    <property type="match status" value="1"/>
</dbReference>
<evidence type="ECO:0000256" key="3">
    <source>
        <dbReference type="ARBA" id="ARBA00022553"/>
    </source>
</evidence>
<name>A0A151Z2I0_TIELA</name>
<evidence type="ECO:0000313" key="9">
    <source>
        <dbReference type="EMBL" id="KYQ88159.1"/>
    </source>
</evidence>
<dbReference type="InterPro" id="IPR014030">
    <property type="entry name" value="Ketoacyl_synth_N"/>
</dbReference>
<dbReference type="InParanoid" id="A0A151Z2I0"/>